<dbReference type="InterPro" id="IPR028087">
    <property type="entry name" value="Tad_N"/>
</dbReference>
<comment type="caution">
    <text evidence="3">The sequence shown here is derived from an EMBL/GenBank/DDBJ whole genome shotgun (WGS) entry which is preliminary data.</text>
</comment>
<keyword evidence="1" id="KW-0472">Membrane</keyword>
<keyword evidence="4" id="KW-1185">Reference proteome</keyword>
<protein>
    <recommendedName>
        <fullName evidence="2">Putative Flp pilus-assembly TadG-like N-terminal domain-containing protein</fullName>
    </recommendedName>
</protein>
<keyword evidence="1" id="KW-1133">Transmembrane helix</keyword>
<evidence type="ECO:0000313" key="3">
    <source>
        <dbReference type="EMBL" id="MCK0536990.1"/>
    </source>
</evidence>
<feature type="domain" description="Putative Flp pilus-assembly TadG-like N-terminal" evidence="2">
    <location>
        <begin position="15"/>
        <end position="61"/>
    </location>
</feature>
<dbReference type="RefSeq" id="WP_246948983.1">
    <property type="nucleotide sequence ID" value="NZ_JALKII010000002.1"/>
</dbReference>
<accession>A0ABT0E582</accession>
<dbReference type="Proteomes" id="UP001165524">
    <property type="component" value="Unassembled WGS sequence"/>
</dbReference>
<gene>
    <name evidence="3" type="ORF">MU846_04640</name>
</gene>
<dbReference type="Pfam" id="PF13400">
    <property type="entry name" value="Tad"/>
    <property type="match status" value="1"/>
</dbReference>
<reference evidence="3" key="1">
    <citation type="submission" date="2022-04" db="EMBL/GenBank/DDBJ databases">
        <title>Alcanivorax sp. CY1518 draft genome sequence.</title>
        <authorList>
            <person name="Zhao G."/>
            <person name="An M."/>
        </authorList>
    </citation>
    <scope>NUCLEOTIDE SEQUENCE</scope>
    <source>
        <strain evidence="3">CY1518</strain>
    </source>
</reference>
<organism evidence="3 4">
    <name type="scientific">Alcanivorax quisquiliarum</name>
    <dbReference type="NCBI Taxonomy" id="2933565"/>
    <lineage>
        <taxon>Bacteria</taxon>
        <taxon>Pseudomonadati</taxon>
        <taxon>Pseudomonadota</taxon>
        <taxon>Gammaproteobacteria</taxon>
        <taxon>Oceanospirillales</taxon>
        <taxon>Alcanivoracaceae</taxon>
        <taxon>Alcanivorax</taxon>
    </lineage>
</organism>
<evidence type="ECO:0000259" key="2">
    <source>
        <dbReference type="Pfam" id="PF13400"/>
    </source>
</evidence>
<evidence type="ECO:0000313" key="4">
    <source>
        <dbReference type="Proteomes" id="UP001165524"/>
    </source>
</evidence>
<proteinExistence type="predicted"/>
<feature type="transmembrane region" description="Helical" evidence="1">
    <location>
        <begin position="16"/>
        <end position="36"/>
    </location>
</feature>
<keyword evidence="1" id="KW-0812">Transmembrane</keyword>
<evidence type="ECO:0000256" key="1">
    <source>
        <dbReference type="SAM" id="Phobius"/>
    </source>
</evidence>
<sequence>MKNRVRIAALSKQRGALTVTTPLLVILIFLLVALMFDGARLFAHKREMQAVANAAATAAAGAAQACGGESVSQQLIEIAAKAAAEEQGARGLGGRLSLIQAGTFEPNEHREYRFSPIVNTVFESNAVKVVYEAEQPISLMLPTVFGTITLKAVAVARNEVIATVSASGSTAVLGGSEGNAGLLGDLLGALLTDEGPLRLDATEVKSLANSTFLIGKFLKRLPGIDLVNVVDSVIEADDFIAAILSGLGEQSSQAGVVLDDILKQSTLINTNIRLGDVLNLVGDVKALEQARVPVYDTLIALGLNLLDGKVLNIESPINIDLDVGDLVAASVSVSVGQPPSVVVGPARFDPSGAPMVEFHAADIILGLTVKANLLGLADLEIPLLAQVGGGGGYLAYADCASGDSNDVLLGFMLQTNVLELSTQKLTNSGAPSPSAISATVLPAVSSALPVLRLKIELPGIKIGQPKSVQDEMTFNLHERKIKTLEVGSNLEIYSLDDKLLFTELDFTLAEPEDCGFLGLGCVLGPILKPILDLLGEAIELTDALLQSAALQLINSVLNDVLKPVLKGLGVNLGGMSVEVSYASQSGVSLVDCSVLQCDQTVLE</sequence>
<name>A0ABT0E582_9GAMM</name>
<dbReference type="EMBL" id="JALKII010000002">
    <property type="protein sequence ID" value="MCK0536990.1"/>
    <property type="molecule type" value="Genomic_DNA"/>
</dbReference>